<dbReference type="AlphaFoldDB" id="A0A0G1H3A7"/>
<comment type="caution">
    <text evidence="1">The sequence shown here is derived from an EMBL/GenBank/DDBJ whole genome shotgun (WGS) entry which is preliminary data.</text>
</comment>
<dbReference type="STRING" id="1618647.UW30_C0010G0001"/>
<dbReference type="Proteomes" id="UP000034736">
    <property type="component" value="Unassembled WGS sequence"/>
</dbReference>
<evidence type="ECO:0000313" key="1">
    <source>
        <dbReference type="EMBL" id="KKT41245.1"/>
    </source>
</evidence>
<name>A0A0G1H3A7_9BACT</name>
<protein>
    <recommendedName>
        <fullName evidence="3">Antitoxin</fullName>
    </recommendedName>
</protein>
<accession>A0A0G1H3A7</accession>
<dbReference type="EMBL" id="LCHU01000010">
    <property type="protein sequence ID" value="KKT41245.1"/>
    <property type="molecule type" value="Genomic_DNA"/>
</dbReference>
<evidence type="ECO:0008006" key="3">
    <source>
        <dbReference type="Google" id="ProtNLM"/>
    </source>
</evidence>
<proteinExistence type="predicted"/>
<organism evidence="1 2">
    <name type="scientific">Candidatus Giovannonibacteria bacterium GW2011_GWA2_44_13b</name>
    <dbReference type="NCBI Taxonomy" id="1618647"/>
    <lineage>
        <taxon>Bacteria</taxon>
        <taxon>Candidatus Giovannoniibacteriota</taxon>
    </lineage>
</organism>
<gene>
    <name evidence="1" type="ORF">UW30_C0010G0001</name>
</gene>
<sequence>MTIATISRAIKMKKPAILKEGGVPRYVVLDWDTYRKWEDAKEDIEDIARLNSALSDPKNQKRIRFSAIK</sequence>
<evidence type="ECO:0000313" key="2">
    <source>
        <dbReference type="Proteomes" id="UP000034736"/>
    </source>
</evidence>
<reference evidence="1 2" key="1">
    <citation type="journal article" date="2015" name="Nature">
        <title>rRNA introns, odd ribosomes, and small enigmatic genomes across a large radiation of phyla.</title>
        <authorList>
            <person name="Brown C.T."/>
            <person name="Hug L.A."/>
            <person name="Thomas B.C."/>
            <person name="Sharon I."/>
            <person name="Castelle C.J."/>
            <person name="Singh A."/>
            <person name="Wilkins M.J."/>
            <person name="Williams K.H."/>
            <person name="Banfield J.F."/>
        </authorList>
    </citation>
    <scope>NUCLEOTIDE SEQUENCE [LARGE SCALE GENOMIC DNA]</scope>
</reference>